<proteinExistence type="inferred from homology"/>
<gene>
    <name evidence="7" type="ORF">IDH44_09860</name>
</gene>
<dbReference type="Pfam" id="PF01497">
    <property type="entry name" value="Peripla_BP_2"/>
    <property type="match status" value="1"/>
</dbReference>
<evidence type="ECO:0000259" key="6">
    <source>
        <dbReference type="PROSITE" id="PS50983"/>
    </source>
</evidence>
<keyword evidence="8" id="KW-1185">Reference proteome</keyword>
<evidence type="ECO:0000313" key="8">
    <source>
        <dbReference type="Proteomes" id="UP000621560"/>
    </source>
</evidence>
<evidence type="ECO:0000256" key="3">
    <source>
        <dbReference type="ARBA" id="ARBA00022448"/>
    </source>
</evidence>
<dbReference type="GO" id="GO:0030288">
    <property type="term" value="C:outer membrane-bounded periplasmic space"/>
    <property type="evidence" value="ECO:0007669"/>
    <property type="project" value="TreeGrafter"/>
</dbReference>
<dbReference type="GO" id="GO:1901678">
    <property type="term" value="P:iron coordination entity transport"/>
    <property type="evidence" value="ECO:0007669"/>
    <property type="project" value="UniProtKB-ARBA"/>
</dbReference>
<dbReference type="RefSeq" id="WP_190917143.1">
    <property type="nucleotide sequence ID" value="NZ_JACXIZ010000016.1"/>
</dbReference>
<evidence type="ECO:0000313" key="7">
    <source>
        <dbReference type="EMBL" id="MBD2845493.1"/>
    </source>
</evidence>
<dbReference type="Proteomes" id="UP000621560">
    <property type="component" value="Unassembled WGS sequence"/>
</dbReference>
<dbReference type="PROSITE" id="PS51257">
    <property type="entry name" value="PROKAR_LIPOPROTEIN"/>
    <property type="match status" value="1"/>
</dbReference>
<dbReference type="CDD" id="cd01146">
    <property type="entry name" value="FhuD"/>
    <property type="match status" value="1"/>
</dbReference>
<protein>
    <submittedName>
        <fullName evidence="7">Iron-siderophore ABC transporter substrate-binding protein</fullName>
    </submittedName>
</protein>
<keyword evidence="4" id="KW-0732">Signal</keyword>
<dbReference type="InterPro" id="IPR002491">
    <property type="entry name" value="ABC_transptr_periplasmic_BD"/>
</dbReference>
<dbReference type="PROSITE" id="PS50983">
    <property type="entry name" value="FE_B12_PBP"/>
    <property type="match status" value="1"/>
</dbReference>
<dbReference type="AlphaFoldDB" id="A0A927GRH4"/>
<dbReference type="PANTHER" id="PTHR30532">
    <property type="entry name" value="IRON III DICITRATE-BINDING PERIPLASMIC PROTEIN"/>
    <property type="match status" value="1"/>
</dbReference>
<dbReference type="Gene3D" id="3.40.50.1980">
    <property type="entry name" value="Nitrogenase molybdenum iron protein domain"/>
    <property type="match status" value="2"/>
</dbReference>
<evidence type="ECO:0000256" key="4">
    <source>
        <dbReference type="ARBA" id="ARBA00022729"/>
    </source>
</evidence>
<evidence type="ECO:0000256" key="5">
    <source>
        <dbReference type="SAM" id="MobiDB-lite"/>
    </source>
</evidence>
<evidence type="ECO:0000256" key="1">
    <source>
        <dbReference type="ARBA" id="ARBA00004196"/>
    </source>
</evidence>
<keyword evidence="3" id="KW-0813">Transport</keyword>
<comment type="subcellular location">
    <subcellularLocation>
        <location evidence="1">Cell envelope</location>
    </subcellularLocation>
</comment>
<organism evidence="7 8">
    <name type="scientific">Paenibacillus sabuli</name>
    <dbReference type="NCBI Taxonomy" id="2772509"/>
    <lineage>
        <taxon>Bacteria</taxon>
        <taxon>Bacillati</taxon>
        <taxon>Bacillota</taxon>
        <taxon>Bacilli</taxon>
        <taxon>Bacillales</taxon>
        <taxon>Paenibacillaceae</taxon>
        <taxon>Paenibacillus</taxon>
    </lineage>
</organism>
<dbReference type="PANTHER" id="PTHR30532:SF21">
    <property type="entry name" value="SIDEROPHORE-BINDING LIPOPROTEIN YFIY-RELATED"/>
    <property type="match status" value="1"/>
</dbReference>
<dbReference type="EMBL" id="JACXIZ010000016">
    <property type="protein sequence ID" value="MBD2845493.1"/>
    <property type="molecule type" value="Genomic_DNA"/>
</dbReference>
<evidence type="ECO:0000256" key="2">
    <source>
        <dbReference type="ARBA" id="ARBA00008814"/>
    </source>
</evidence>
<sequence length="344" mass="37672">MRRMKWSGMLLVAVLLAVVVIAGCGEGGNAEETDAEAQDAAQAQTEDSGAAQSNAAEPAEEKAQSRTIVHAMGETTVTGTPERVVSLYQGANDVAVAFGITPVGIVESWSPEEPVYAYLQDALGDVPLLGAEHQPNLEEVHKLKPDVILATKLRHEKIYDQLSAIAPTVMIDQVYDWKDTVRLMGEALGQQDKADELMQAWDTRVADFKTQMEGQLPIEATITNFRADHARIFYSGYAGGILKELGFTRPPGHDSEEWGVQLTSKESIQDMNADVIFNFNSPDETGAVDQLYEEWTAHPLWQNLDAVKNGHVVQVDGTAWNFAGGYLSAHIMLDELYAHFGLDQ</sequence>
<dbReference type="SUPFAM" id="SSF53807">
    <property type="entry name" value="Helical backbone' metal receptor"/>
    <property type="match status" value="1"/>
</dbReference>
<accession>A0A927GRH4</accession>
<feature type="region of interest" description="Disordered" evidence="5">
    <location>
        <begin position="43"/>
        <end position="65"/>
    </location>
</feature>
<comment type="similarity">
    <text evidence="2">Belongs to the bacterial solute-binding protein 8 family.</text>
</comment>
<feature type="domain" description="Fe/B12 periplasmic-binding" evidence="6">
    <location>
        <begin position="83"/>
        <end position="344"/>
    </location>
</feature>
<reference evidence="7" key="1">
    <citation type="submission" date="2020-09" db="EMBL/GenBank/DDBJ databases">
        <title>A novel bacterium of genus Paenibacillus, isolated from South China Sea.</title>
        <authorList>
            <person name="Huang H."/>
            <person name="Mo K."/>
            <person name="Hu Y."/>
        </authorList>
    </citation>
    <scope>NUCLEOTIDE SEQUENCE</scope>
    <source>
        <strain evidence="7">IB182496</strain>
    </source>
</reference>
<name>A0A927GRH4_9BACL</name>
<dbReference type="InterPro" id="IPR051313">
    <property type="entry name" value="Bact_iron-sidero_bind"/>
</dbReference>
<comment type="caution">
    <text evidence="7">The sequence shown here is derived from an EMBL/GenBank/DDBJ whole genome shotgun (WGS) entry which is preliminary data.</text>
</comment>